<dbReference type="EMBL" id="JAINUG010000102">
    <property type="protein sequence ID" value="KAJ8396921.1"/>
    <property type="molecule type" value="Genomic_DNA"/>
</dbReference>
<feature type="region of interest" description="Disordered" evidence="1">
    <location>
        <begin position="1"/>
        <end position="54"/>
    </location>
</feature>
<protein>
    <submittedName>
        <fullName evidence="2">Uncharacterized protein</fullName>
    </submittedName>
</protein>
<dbReference type="Proteomes" id="UP001221898">
    <property type="component" value="Unassembled WGS sequence"/>
</dbReference>
<name>A0AAD7S8X1_9TELE</name>
<accession>A0AAD7S8X1</accession>
<gene>
    <name evidence="2" type="ORF">AAFF_G00012440</name>
</gene>
<evidence type="ECO:0000313" key="3">
    <source>
        <dbReference type="Proteomes" id="UP001221898"/>
    </source>
</evidence>
<comment type="caution">
    <text evidence="2">The sequence shown here is derived from an EMBL/GenBank/DDBJ whole genome shotgun (WGS) entry which is preliminary data.</text>
</comment>
<organism evidence="2 3">
    <name type="scientific">Aldrovandia affinis</name>
    <dbReference type="NCBI Taxonomy" id="143900"/>
    <lineage>
        <taxon>Eukaryota</taxon>
        <taxon>Metazoa</taxon>
        <taxon>Chordata</taxon>
        <taxon>Craniata</taxon>
        <taxon>Vertebrata</taxon>
        <taxon>Euteleostomi</taxon>
        <taxon>Actinopterygii</taxon>
        <taxon>Neopterygii</taxon>
        <taxon>Teleostei</taxon>
        <taxon>Notacanthiformes</taxon>
        <taxon>Halosauridae</taxon>
        <taxon>Aldrovandia</taxon>
    </lineage>
</organism>
<feature type="compositionally biased region" description="Basic and acidic residues" evidence="1">
    <location>
        <begin position="18"/>
        <end position="31"/>
    </location>
</feature>
<evidence type="ECO:0000256" key="1">
    <source>
        <dbReference type="SAM" id="MobiDB-lite"/>
    </source>
</evidence>
<keyword evidence="3" id="KW-1185">Reference proteome</keyword>
<sequence>MTPRGASAPDAFAKKLRRESYRTHGRAETPRSRKSVQVCTKVHRSADVRRSSRPEGFLKRRLGACTHRTVAQTGRRDLPCCACHSAPTQPINFVPSL</sequence>
<dbReference type="AlphaFoldDB" id="A0AAD7S8X1"/>
<evidence type="ECO:0000313" key="2">
    <source>
        <dbReference type="EMBL" id="KAJ8396921.1"/>
    </source>
</evidence>
<reference evidence="2" key="1">
    <citation type="journal article" date="2023" name="Science">
        <title>Genome structures resolve the early diversification of teleost fishes.</title>
        <authorList>
            <person name="Parey E."/>
            <person name="Louis A."/>
            <person name="Montfort J."/>
            <person name="Bouchez O."/>
            <person name="Roques C."/>
            <person name="Iampietro C."/>
            <person name="Lluch J."/>
            <person name="Castinel A."/>
            <person name="Donnadieu C."/>
            <person name="Desvignes T."/>
            <person name="Floi Bucao C."/>
            <person name="Jouanno E."/>
            <person name="Wen M."/>
            <person name="Mejri S."/>
            <person name="Dirks R."/>
            <person name="Jansen H."/>
            <person name="Henkel C."/>
            <person name="Chen W.J."/>
            <person name="Zahm M."/>
            <person name="Cabau C."/>
            <person name="Klopp C."/>
            <person name="Thompson A.W."/>
            <person name="Robinson-Rechavi M."/>
            <person name="Braasch I."/>
            <person name="Lecointre G."/>
            <person name="Bobe J."/>
            <person name="Postlethwait J.H."/>
            <person name="Berthelot C."/>
            <person name="Roest Crollius H."/>
            <person name="Guiguen Y."/>
        </authorList>
    </citation>
    <scope>NUCLEOTIDE SEQUENCE</scope>
    <source>
        <strain evidence="2">NC1722</strain>
    </source>
</reference>
<proteinExistence type="predicted"/>
<feature type="compositionally biased region" description="Basic and acidic residues" evidence="1">
    <location>
        <begin position="44"/>
        <end position="54"/>
    </location>
</feature>